<evidence type="ECO:0000313" key="3">
    <source>
        <dbReference type="EMBL" id="OAF61400.1"/>
    </source>
</evidence>
<proteinExistence type="predicted"/>
<dbReference type="GeneID" id="36284905"/>
<sequence length="522" mass="59158">MAVEYDPIPLSDFDDIDSERYKSRHWARRRRCPTALHLFRRAPRLFRPVYLIIALFAFLNWQIILNASYQSPPPFTIPREGNVYIAANIIDADLITGAWGESLKDLVDLIGKDRVYVSIYGGPAAALKTLESKLDCDNSLVSEEDDPIDLDALPHITLSNGKQRTKRIAFLAEVRNRALEPLNTLDRKFDKVLFINDVFFSAADAARILWGTNVNAQGVSEYKAACAMDFINSWKYYDTFATRDFEGYSMGLPIYPWFSGEGNAVSRRDVLAGRDAVRVKSCWGGMVAFDARYLQADLSSTTKTRATSEEPKDLASRNVEPPQLPIRFRSEPEPFWDTSECCLIHADIVAATPFQAPSKEVSKMYGDGIFVNPYVRVTYDASTYNYLWLVQRFERLFRGPQSIINSIAKLPKYNYRRAEAEGDIVDDREWVPNTTSRTRSELDGESSWQVSETASSRVKRGSTKAGKGKEYWDKKGHYVDVKREATRGGYCGVRSLLVLKESKGEGEGNWDTMLDEVPPLEN</sequence>
<dbReference type="PANTHER" id="PTHR34144">
    <property type="entry name" value="CHROMOSOME 8, WHOLE GENOME SHOTGUN SEQUENCE"/>
    <property type="match status" value="1"/>
</dbReference>
<dbReference type="EMBL" id="KV441389">
    <property type="protein sequence ID" value="OAF61400.1"/>
    <property type="molecule type" value="Genomic_DNA"/>
</dbReference>
<feature type="transmembrane region" description="Helical" evidence="2">
    <location>
        <begin position="49"/>
        <end position="69"/>
    </location>
</feature>
<name>A0A177AHX3_9PEZI</name>
<dbReference type="RefSeq" id="XP_024326675.1">
    <property type="nucleotide sequence ID" value="XM_024465491.1"/>
</dbReference>
<keyword evidence="2" id="KW-0812">Transmembrane</keyword>
<protein>
    <recommendedName>
        <fullName evidence="4">Glycosyltransferase family 69 protein</fullName>
    </recommendedName>
</protein>
<dbReference type="Proteomes" id="UP000077154">
    <property type="component" value="Unassembled WGS sequence"/>
</dbReference>
<evidence type="ECO:0008006" key="4">
    <source>
        <dbReference type="Google" id="ProtNLM"/>
    </source>
</evidence>
<dbReference type="OrthoDB" id="262547at2759"/>
<dbReference type="InterPro" id="IPR021047">
    <property type="entry name" value="Mannosyltransferase_CMT1"/>
</dbReference>
<gene>
    <name evidence="3" type="ORF">VC83_01818</name>
</gene>
<accession>A0A177AHX3</accession>
<dbReference type="PANTHER" id="PTHR34144:SF8">
    <property type="entry name" value="GLYCOSYLTRANSFERASE FAMILY 69 PROTEIN"/>
    <property type="match status" value="1"/>
</dbReference>
<feature type="compositionally biased region" description="Polar residues" evidence="1">
    <location>
        <begin position="446"/>
        <end position="456"/>
    </location>
</feature>
<reference evidence="3" key="1">
    <citation type="submission" date="2016-03" db="EMBL/GenBank/DDBJ databases">
        <title>Updated assembly of Pseudogymnoascus destructans, the fungus causing white-nose syndrome of bats.</title>
        <authorList>
            <person name="Palmer J.M."/>
            <person name="Drees K.P."/>
            <person name="Foster J.T."/>
            <person name="Lindner D.L."/>
        </authorList>
    </citation>
    <scope>NUCLEOTIDE SEQUENCE [LARGE SCALE GENOMIC DNA]</scope>
    <source>
        <strain evidence="3">20631-21</strain>
    </source>
</reference>
<dbReference type="VEuPathDB" id="FungiDB:GMDG_04761"/>
<dbReference type="eggNOG" id="ENOG502RYQA">
    <property type="taxonomic scope" value="Eukaryota"/>
</dbReference>
<evidence type="ECO:0000256" key="2">
    <source>
        <dbReference type="SAM" id="Phobius"/>
    </source>
</evidence>
<dbReference type="Pfam" id="PF11735">
    <property type="entry name" value="CAP59_mtransfer"/>
    <property type="match status" value="1"/>
</dbReference>
<feature type="region of interest" description="Disordered" evidence="1">
    <location>
        <begin position="435"/>
        <end position="467"/>
    </location>
</feature>
<keyword evidence="2" id="KW-0472">Membrane</keyword>
<organism evidence="3">
    <name type="scientific">Pseudogymnoascus destructans</name>
    <dbReference type="NCBI Taxonomy" id="655981"/>
    <lineage>
        <taxon>Eukaryota</taxon>
        <taxon>Fungi</taxon>
        <taxon>Dikarya</taxon>
        <taxon>Ascomycota</taxon>
        <taxon>Pezizomycotina</taxon>
        <taxon>Leotiomycetes</taxon>
        <taxon>Thelebolales</taxon>
        <taxon>Thelebolaceae</taxon>
        <taxon>Pseudogymnoascus</taxon>
    </lineage>
</organism>
<keyword evidence="2" id="KW-1133">Transmembrane helix</keyword>
<dbReference type="AlphaFoldDB" id="A0A177AHX3"/>
<evidence type="ECO:0000256" key="1">
    <source>
        <dbReference type="SAM" id="MobiDB-lite"/>
    </source>
</evidence>